<dbReference type="Pfam" id="PF16922">
    <property type="entry name" value="SLD5_C"/>
    <property type="match status" value="1"/>
</dbReference>
<evidence type="ECO:0000256" key="5">
    <source>
        <dbReference type="ARBA" id="ARBA00023242"/>
    </source>
</evidence>
<evidence type="ECO:0000256" key="6">
    <source>
        <dbReference type="PIRNR" id="PIRNR007764"/>
    </source>
</evidence>
<protein>
    <recommendedName>
        <fullName evidence="3 6">DNA replication complex GINS protein SLD5</fullName>
    </recommendedName>
</protein>
<dbReference type="AlphaFoldDB" id="A0A182Q7H8"/>
<accession>A0A182Q7H8</accession>
<dbReference type="InterPro" id="IPR031633">
    <property type="entry name" value="SLD5_C"/>
</dbReference>
<dbReference type="GO" id="GO:0006261">
    <property type="term" value="P:DNA-templated DNA replication"/>
    <property type="evidence" value="ECO:0007669"/>
    <property type="project" value="InterPro"/>
</dbReference>
<dbReference type="STRING" id="69004.A0A182Q7H8"/>
<dbReference type="InterPro" id="IPR036224">
    <property type="entry name" value="GINS_bundle-like_dom_sf"/>
</dbReference>
<dbReference type="VEuPathDB" id="VectorBase:AFAF004583"/>
<dbReference type="GO" id="GO:0000727">
    <property type="term" value="P:double-strand break repair via break-induced replication"/>
    <property type="evidence" value="ECO:0007669"/>
    <property type="project" value="TreeGrafter"/>
</dbReference>
<feature type="compositionally biased region" description="Polar residues" evidence="7">
    <location>
        <begin position="9"/>
        <end position="28"/>
    </location>
</feature>
<dbReference type="Gene3D" id="3.40.5.60">
    <property type="match status" value="1"/>
</dbReference>
<dbReference type="GO" id="GO:0000811">
    <property type="term" value="C:GINS complex"/>
    <property type="evidence" value="ECO:0007669"/>
    <property type="project" value="UniProtKB-UniRule"/>
</dbReference>
<dbReference type="FunFam" id="1.20.58.1030:FF:000002">
    <property type="entry name" value="DNA replication complex GINS protein SLD5"/>
    <property type="match status" value="1"/>
</dbReference>
<organism evidence="10 11">
    <name type="scientific">Anopheles farauti</name>
    <dbReference type="NCBI Taxonomy" id="69004"/>
    <lineage>
        <taxon>Eukaryota</taxon>
        <taxon>Metazoa</taxon>
        <taxon>Ecdysozoa</taxon>
        <taxon>Arthropoda</taxon>
        <taxon>Hexapoda</taxon>
        <taxon>Insecta</taxon>
        <taxon>Pterygota</taxon>
        <taxon>Neoptera</taxon>
        <taxon>Endopterygota</taxon>
        <taxon>Diptera</taxon>
        <taxon>Nematocera</taxon>
        <taxon>Culicoidea</taxon>
        <taxon>Culicidae</taxon>
        <taxon>Anophelinae</taxon>
        <taxon>Anopheles</taxon>
    </lineage>
</organism>
<dbReference type="Pfam" id="PF05916">
    <property type="entry name" value="Sld5"/>
    <property type="match status" value="1"/>
</dbReference>
<dbReference type="InterPro" id="IPR008591">
    <property type="entry name" value="GINS_Sld5"/>
</dbReference>
<dbReference type="PANTHER" id="PTHR21206:SF0">
    <property type="entry name" value="DNA REPLICATION COMPLEX GINS PROTEIN SLD5"/>
    <property type="match status" value="1"/>
</dbReference>
<evidence type="ECO:0000256" key="3">
    <source>
        <dbReference type="ARBA" id="ARBA00014804"/>
    </source>
</evidence>
<evidence type="ECO:0000313" key="11">
    <source>
        <dbReference type="Proteomes" id="UP000075886"/>
    </source>
</evidence>
<sequence length="238" mass="27763">MENSDFDTENQPQEALQDDLLNNDSRNYQNDDELDDDEEDLQMTSQEVLQALQRAWINEKFAPDLLPYEDALVEMVMIQLVHMEENLATANKNDLLYIVHRMEVERIRFVVASYLRCRLQKLETHTAHILETESNRPRNSKRLSEAEHKFAVDFQASIENHFCQLVMRHMPQNHVEDERARRIQPNLDTHVFARALKDVGEYSIGGGAYSVNIKTGAVHLFKYRDIEPLLIDGQLELI</sequence>
<evidence type="ECO:0000256" key="1">
    <source>
        <dbReference type="ARBA" id="ARBA00004123"/>
    </source>
</evidence>
<feature type="domain" description="GINS subunit" evidence="8">
    <location>
        <begin position="91"/>
        <end position="164"/>
    </location>
</feature>
<dbReference type="CDD" id="cd11711">
    <property type="entry name" value="GINS_A_Sld5"/>
    <property type="match status" value="1"/>
</dbReference>
<dbReference type="PIRSF" id="PIRSF007764">
    <property type="entry name" value="Sld5"/>
    <property type="match status" value="1"/>
</dbReference>
<keyword evidence="5 6" id="KW-0539">Nucleus</keyword>
<dbReference type="SUPFAM" id="SSF158573">
    <property type="entry name" value="GINS helical bundle-like"/>
    <property type="match status" value="1"/>
</dbReference>
<dbReference type="InterPro" id="IPR038749">
    <property type="entry name" value="Sld5_GINS_A"/>
</dbReference>
<proteinExistence type="inferred from homology"/>
<dbReference type="SUPFAM" id="SSF160059">
    <property type="entry name" value="PriA/YqbF domain"/>
    <property type="match status" value="1"/>
</dbReference>
<keyword evidence="4 6" id="KW-0235">DNA replication</keyword>
<name>A0A182Q7H8_9DIPT</name>
<comment type="similarity">
    <text evidence="2 6">Belongs to the GINS4/SLD5 family.</text>
</comment>
<feature type="domain" description="DNA replication complex GINS protein SLD5 C-terminal" evidence="9">
    <location>
        <begin position="185"/>
        <end position="238"/>
    </location>
</feature>
<feature type="compositionally biased region" description="Acidic residues" evidence="7">
    <location>
        <begin position="30"/>
        <end position="39"/>
    </location>
</feature>
<dbReference type="EMBL" id="AXCN02001487">
    <property type="status" value="NOT_ANNOTATED_CDS"/>
    <property type="molecule type" value="Genomic_DNA"/>
</dbReference>
<dbReference type="Gene3D" id="1.20.58.1030">
    <property type="match status" value="1"/>
</dbReference>
<dbReference type="CDD" id="cd21692">
    <property type="entry name" value="GINS_B_Sld5"/>
    <property type="match status" value="1"/>
</dbReference>
<reference evidence="10" key="2">
    <citation type="submission" date="2020-05" db="UniProtKB">
        <authorList>
            <consortium name="EnsemblMetazoa"/>
        </authorList>
    </citation>
    <scope>IDENTIFICATION</scope>
    <source>
        <strain evidence="10">FAR1</strain>
    </source>
</reference>
<evidence type="ECO:0000256" key="4">
    <source>
        <dbReference type="ARBA" id="ARBA00022705"/>
    </source>
</evidence>
<evidence type="ECO:0000256" key="7">
    <source>
        <dbReference type="SAM" id="MobiDB-lite"/>
    </source>
</evidence>
<reference evidence="11" key="1">
    <citation type="submission" date="2014-01" db="EMBL/GenBank/DDBJ databases">
        <title>The Genome Sequence of Anopheles farauti FAR1 (V2).</title>
        <authorList>
            <consortium name="The Broad Institute Genomics Platform"/>
            <person name="Neafsey D.E."/>
            <person name="Besansky N."/>
            <person name="Howell P."/>
            <person name="Walton C."/>
            <person name="Young S.K."/>
            <person name="Zeng Q."/>
            <person name="Gargeya S."/>
            <person name="Fitzgerald M."/>
            <person name="Haas B."/>
            <person name="Abouelleil A."/>
            <person name="Allen A.W."/>
            <person name="Alvarado L."/>
            <person name="Arachchi H.M."/>
            <person name="Berlin A.M."/>
            <person name="Chapman S.B."/>
            <person name="Gainer-Dewar J."/>
            <person name="Goldberg J."/>
            <person name="Griggs A."/>
            <person name="Gujja S."/>
            <person name="Hansen M."/>
            <person name="Howarth C."/>
            <person name="Imamovic A."/>
            <person name="Ireland A."/>
            <person name="Larimer J."/>
            <person name="McCowan C."/>
            <person name="Murphy C."/>
            <person name="Pearson M."/>
            <person name="Poon T.W."/>
            <person name="Priest M."/>
            <person name="Roberts A."/>
            <person name="Saif S."/>
            <person name="Shea T."/>
            <person name="Sisk P."/>
            <person name="Sykes S."/>
            <person name="Wortman J."/>
            <person name="Nusbaum C."/>
            <person name="Birren B."/>
        </authorList>
    </citation>
    <scope>NUCLEOTIDE SEQUENCE [LARGE SCALE GENOMIC DNA]</scope>
    <source>
        <strain evidence="11">FAR1</strain>
    </source>
</reference>
<dbReference type="EnsemblMetazoa" id="AFAF004583-RA">
    <property type="protein sequence ID" value="AFAF004583-PA"/>
    <property type="gene ID" value="AFAF004583"/>
</dbReference>
<dbReference type="Proteomes" id="UP000075886">
    <property type="component" value="Unassembled WGS sequence"/>
</dbReference>
<dbReference type="PANTHER" id="PTHR21206">
    <property type="entry name" value="SLD5 PROTEIN"/>
    <property type="match status" value="1"/>
</dbReference>
<evidence type="ECO:0000259" key="8">
    <source>
        <dbReference type="Pfam" id="PF05916"/>
    </source>
</evidence>
<keyword evidence="11" id="KW-1185">Reference proteome</keyword>
<evidence type="ECO:0000313" key="10">
    <source>
        <dbReference type="EnsemblMetazoa" id="AFAF004583-PA"/>
    </source>
</evidence>
<feature type="region of interest" description="Disordered" evidence="7">
    <location>
        <begin position="1"/>
        <end position="39"/>
    </location>
</feature>
<evidence type="ECO:0000256" key="2">
    <source>
        <dbReference type="ARBA" id="ARBA00008187"/>
    </source>
</evidence>
<comment type="subcellular location">
    <subcellularLocation>
        <location evidence="1 6">Nucleus</location>
    </subcellularLocation>
</comment>
<dbReference type="InterPro" id="IPR021151">
    <property type="entry name" value="GINS_A"/>
</dbReference>
<comment type="function">
    <text evidence="6">The GINS complex plays an essential role in the initiation of DNA replication.</text>
</comment>
<evidence type="ECO:0000259" key="9">
    <source>
        <dbReference type="Pfam" id="PF16922"/>
    </source>
</evidence>